<dbReference type="GO" id="GO:0009306">
    <property type="term" value="P:protein secretion"/>
    <property type="evidence" value="ECO:0007669"/>
    <property type="project" value="InterPro"/>
</dbReference>
<dbReference type="PANTHER" id="PTHR30332:SF17">
    <property type="entry name" value="TYPE IV PILIATION SYSTEM PROTEIN DR_0774-RELATED"/>
    <property type="match status" value="1"/>
</dbReference>
<gene>
    <name evidence="5" type="ORF">CMV30_16970</name>
</gene>
<evidence type="ECO:0000313" key="5">
    <source>
        <dbReference type="EMBL" id="ATC65501.1"/>
    </source>
</evidence>
<dbReference type="InterPro" id="IPR050810">
    <property type="entry name" value="Bact_Secretion_Sys_Channel"/>
</dbReference>
<evidence type="ECO:0000313" key="6">
    <source>
        <dbReference type="Proteomes" id="UP000217265"/>
    </source>
</evidence>
<dbReference type="RefSeq" id="WP_096057130.1">
    <property type="nucleotide sequence ID" value="NZ_CP023344.1"/>
</dbReference>
<dbReference type="Pfam" id="PF00263">
    <property type="entry name" value="Secretin"/>
    <property type="match status" value="1"/>
</dbReference>
<sequence length="500" mass="53020">MKNTPALTAQICILAALMLTAPLSAQESAASAPAVVAVEPAPLAAVPPTSFSFRAEGVPIKQALAIFARANNLNIVPDLDIEGDVTVEFKDLPLDLAMRSLLEANGYYFVQDKGLLRVRNRETRIFQIDYIQATRSGQGSNAVQISSGGGSSGGGSSGGGGGSSGGGSEGSTMTVTNTSTINFWGDLNDQLKSMVSAGGSYTVNSLAGTILVRDSHRNIEMIADYLHAVTNSVVRQIDLEVEIYEVALSDSFQLGINWQQISNRVDSSFNTIPGQLGLGSGGGLIIQNPVYGTAPGAPGIQIRHQRGEFSAVLDALKQQGELKIVSKPRLRTLNNQPAVVRVGQDIPIFTRQVTQSPGSPPVITTTETVTNITVGTVLSITPQVAADGRITLDITPAVSRLVRMDFSASNDTSAPVIDIRQASSIVRVRDGSTIVMGGLVQDSASVTKRKIPLFGDIPLLGKAFTGKYENKERTELIFFLTPRIVRDDEADEKLVKTVAK</sequence>
<dbReference type="Gene3D" id="3.30.1370.130">
    <property type="match status" value="1"/>
</dbReference>
<dbReference type="PRINTS" id="PR00811">
    <property type="entry name" value="BCTERIALGSPD"/>
</dbReference>
<dbReference type="InterPro" id="IPR011514">
    <property type="entry name" value="Secretin_N_2"/>
</dbReference>
<feature type="domain" description="Type II/III secretion system secretin-like" evidence="3">
    <location>
        <begin position="315"/>
        <end position="486"/>
    </location>
</feature>
<evidence type="ECO:0000256" key="2">
    <source>
        <dbReference type="SAM" id="SignalP"/>
    </source>
</evidence>
<dbReference type="PANTHER" id="PTHR30332">
    <property type="entry name" value="PROBABLE GENERAL SECRETION PATHWAY PROTEIN D"/>
    <property type="match status" value="1"/>
</dbReference>
<feature type="chain" id="PRO_5013216756" evidence="2">
    <location>
        <begin position="26"/>
        <end position="500"/>
    </location>
</feature>
<keyword evidence="2" id="KW-0732">Signal</keyword>
<evidence type="ECO:0000256" key="1">
    <source>
        <dbReference type="SAM" id="MobiDB-lite"/>
    </source>
</evidence>
<dbReference type="GO" id="GO:0009297">
    <property type="term" value="P:pilus assembly"/>
    <property type="evidence" value="ECO:0007669"/>
    <property type="project" value="InterPro"/>
</dbReference>
<feature type="region of interest" description="Disordered" evidence="1">
    <location>
        <begin position="140"/>
        <end position="172"/>
    </location>
</feature>
<accession>A0A290QLV9</accession>
<reference evidence="5 6" key="1">
    <citation type="submission" date="2017-09" db="EMBL/GenBank/DDBJ databases">
        <title>Complete genome sequence of Verrucomicrobial strain HZ-65, isolated from freshwater.</title>
        <authorList>
            <person name="Choi A."/>
        </authorList>
    </citation>
    <scope>NUCLEOTIDE SEQUENCE [LARGE SCALE GENOMIC DNA]</scope>
    <source>
        <strain evidence="5 6">HZ-65</strain>
    </source>
</reference>
<evidence type="ECO:0000259" key="3">
    <source>
        <dbReference type="Pfam" id="PF00263"/>
    </source>
</evidence>
<dbReference type="OrthoDB" id="9779724at2"/>
<dbReference type="GO" id="GO:0015627">
    <property type="term" value="C:type II protein secretion system complex"/>
    <property type="evidence" value="ECO:0007669"/>
    <property type="project" value="TreeGrafter"/>
</dbReference>
<dbReference type="InterPro" id="IPR004846">
    <property type="entry name" value="T2SS/T3SS_dom"/>
</dbReference>
<dbReference type="EMBL" id="CP023344">
    <property type="protein sequence ID" value="ATC65501.1"/>
    <property type="molecule type" value="Genomic_DNA"/>
</dbReference>
<dbReference type="GO" id="GO:0019867">
    <property type="term" value="C:outer membrane"/>
    <property type="evidence" value="ECO:0007669"/>
    <property type="project" value="InterPro"/>
</dbReference>
<dbReference type="KEGG" id="vbh:CMV30_16970"/>
<keyword evidence="6" id="KW-1185">Reference proteome</keyword>
<feature type="domain" description="Secretin N-terminal" evidence="4">
    <location>
        <begin position="123"/>
        <end position="203"/>
    </location>
</feature>
<proteinExistence type="predicted"/>
<evidence type="ECO:0000259" key="4">
    <source>
        <dbReference type="Pfam" id="PF07655"/>
    </source>
</evidence>
<dbReference type="InterPro" id="IPR001775">
    <property type="entry name" value="GspD/PilQ"/>
</dbReference>
<feature type="signal peptide" evidence="2">
    <location>
        <begin position="1"/>
        <end position="25"/>
    </location>
</feature>
<dbReference type="AlphaFoldDB" id="A0A290QLV9"/>
<dbReference type="Pfam" id="PF07655">
    <property type="entry name" value="Secretin_N_2"/>
    <property type="match status" value="1"/>
</dbReference>
<name>A0A290QLV9_9BACT</name>
<organism evidence="5 6">
    <name type="scientific">Nibricoccus aquaticus</name>
    <dbReference type="NCBI Taxonomy" id="2576891"/>
    <lineage>
        <taxon>Bacteria</taxon>
        <taxon>Pseudomonadati</taxon>
        <taxon>Verrucomicrobiota</taxon>
        <taxon>Opitutia</taxon>
        <taxon>Opitutales</taxon>
        <taxon>Opitutaceae</taxon>
        <taxon>Nibricoccus</taxon>
    </lineage>
</organism>
<dbReference type="Proteomes" id="UP000217265">
    <property type="component" value="Chromosome"/>
</dbReference>
<feature type="compositionally biased region" description="Gly residues" evidence="1">
    <location>
        <begin position="147"/>
        <end position="169"/>
    </location>
</feature>
<protein>
    <submittedName>
        <fullName evidence="5">Uncharacterized protein</fullName>
    </submittedName>
</protein>